<organism evidence="1 2">
    <name type="scientific">Mesorhizobium australicum</name>
    <dbReference type="NCBI Taxonomy" id="536018"/>
    <lineage>
        <taxon>Bacteria</taxon>
        <taxon>Pseudomonadati</taxon>
        <taxon>Pseudomonadota</taxon>
        <taxon>Alphaproteobacteria</taxon>
        <taxon>Hyphomicrobiales</taxon>
        <taxon>Phyllobacteriaceae</taxon>
        <taxon>Mesorhizobium</taxon>
    </lineage>
</organism>
<gene>
    <name evidence="1" type="ORF">NKI81_04335</name>
</gene>
<dbReference type="EMBL" id="JAMYRI010000002">
    <property type="protein sequence ID" value="MER9283191.1"/>
    <property type="molecule type" value="Genomic_DNA"/>
</dbReference>
<evidence type="ECO:0000313" key="1">
    <source>
        <dbReference type="EMBL" id="MER9283191.1"/>
    </source>
</evidence>
<accession>A0ACC6SU07</accession>
<protein>
    <submittedName>
        <fullName evidence="1">Uncharacterized protein</fullName>
    </submittedName>
</protein>
<reference evidence="1 2" key="1">
    <citation type="journal article" date="2024" name="Proc. Natl. Acad. Sci. U.S.A.">
        <title>The evolutionary genomics of adaptation to stress in wild rhizobium bacteria.</title>
        <authorList>
            <person name="Kehlet-Delgado H."/>
            <person name="Montoya A.P."/>
            <person name="Jensen K.T."/>
            <person name="Wendlandt C.E."/>
            <person name="Dexheimer C."/>
            <person name="Roberts M."/>
            <person name="Torres Martinez L."/>
            <person name="Friesen M.L."/>
            <person name="Griffitts J.S."/>
            <person name="Porter S.S."/>
        </authorList>
    </citation>
    <scope>NUCLEOTIDE SEQUENCE [LARGE SCALE GENOMIC DNA]</scope>
    <source>
        <strain evidence="1 2">M0468</strain>
    </source>
</reference>
<name>A0ACC6SU07_9HYPH</name>
<evidence type="ECO:0000313" key="2">
    <source>
        <dbReference type="Proteomes" id="UP001480082"/>
    </source>
</evidence>
<keyword evidence="2" id="KW-1185">Reference proteome</keyword>
<proteinExistence type="predicted"/>
<dbReference type="Proteomes" id="UP001480082">
    <property type="component" value="Unassembled WGS sequence"/>
</dbReference>
<comment type="caution">
    <text evidence="1">The sequence shown here is derived from an EMBL/GenBank/DDBJ whole genome shotgun (WGS) entry which is preliminary data.</text>
</comment>
<sequence length="131" mass="14203">MPNTHVLAAGEAMPAATTPKIEYLPFIGLREKGEPGEISRHFWRVQPTGDYRLDCQTGTKAALQYLAYEEADRGGGGILQHIVSDMPRALTGIEVGFLQMVAFAASAGAYRAREIDAYWTRCEAGKKGGVS</sequence>